<organism evidence="2 3">
    <name type="scientific">Schizothecium vesticola</name>
    <dbReference type="NCBI Taxonomy" id="314040"/>
    <lineage>
        <taxon>Eukaryota</taxon>
        <taxon>Fungi</taxon>
        <taxon>Dikarya</taxon>
        <taxon>Ascomycota</taxon>
        <taxon>Pezizomycotina</taxon>
        <taxon>Sordariomycetes</taxon>
        <taxon>Sordariomycetidae</taxon>
        <taxon>Sordariales</taxon>
        <taxon>Schizotheciaceae</taxon>
        <taxon>Schizothecium</taxon>
    </lineage>
</organism>
<dbReference type="AlphaFoldDB" id="A0AA40ELJ0"/>
<protein>
    <submittedName>
        <fullName evidence="2">Uncharacterized protein</fullName>
    </submittedName>
</protein>
<sequence>MLGLPWSTCDRVPLLVSRKHTGQVEGGCVYVLTPTVRNHRKTLFMPPRFQSQTPSKVAPRALPLPPQTPSRCSVPDPTLHVETSPNPSTKLPLPPSWVEPSGTSPTKHGEPLLSRPSSPSSRPRVDFRPWCPAVMGGT</sequence>
<gene>
    <name evidence="2" type="ORF">B0T18DRAFT_231882</name>
</gene>
<dbReference type="EMBL" id="JAUKUD010000006">
    <property type="protein sequence ID" value="KAK0741500.1"/>
    <property type="molecule type" value="Genomic_DNA"/>
</dbReference>
<keyword evidence="3" id="KW-1185">Reference proteome</keyword>
<proteinExistence type="predicted"/>
<dbReference type="Proteomes" id="UP001172155">
    <property type="component" value="Unassembled WGS sequence"/>
</dbReference>
<name>A0AA40ELJ0_9PEZI</name>
<evidence type="ECO:0000313" key="3">
    <source>
        <dbReference type="Proteomes" id="UP001172155"/>
    </source>
</evidence>
<evidence type="ECO:0000313" key="2">
    <source>
        <dbReference type="EMBL" id="KAK0741500.1"/>
    </source>
</evidence>
<accession>A0AA40ELJ0</accession>
<feature type="region of interest" description="Disordered" evidence="1">
    <location>
        <begin position="46"/>
        <end position="138"/>
    </location>
</feature>
<comment type="caution">
    <text evidence="2">The sequence shown here is derived from an EMBL/GenBank/DDBJ whole genome shotgun (WGS) entry which is preliminary data.</text>
</comment>
<reference evidence="2" key="1">
    <citation type="submission" date="2023-06" db="EMBL/GenBank/DDBJ databases">
        <title>Genome-scale phylogeny and comparative genomics of the fungal order Sordariales.</title>
        <authorList>
            <consortium name="Lawrence Berkeley National Laboratory"/>
            <person name="Hensen N."/>
            <person name="Bonometti L."/>
            <person name="Westerberg I."/>
            <person name="Brannstrom I.O."/>
            <person name="Guillou S."/>
            <person name="Cros-Aarteil S."/>
            <person name="Calhoun S."/>
            <person name="Haridas S."/>
            <person name="Kuo A."/>
            <person name="Mondo S."/>
            <person name="Pangilinan J."/>
            <person name="Riley R."/>
            <person name="LaButti K."/>
            <person name="Andreopoulos B."/>
            <person name="Lipzen A."/>
            <person name="Chen C."/>
            <person name="Yanf M."/>
            <person name="Daum C."/>
            <person name="Ng V."/>
            <person name="Clum A."/>
            <person name="Steindorff A."/>
            <person name="Ohm R."/>
            <person name="Martin F."/>
            <person name="Silar P."/>
            <person name="Natvig D."/>
            <person name="Lalanne C."/>
            <person name="Gautier V."/>
            <person name="Ament-velasquez S.L."/>
            <person name="Kruys A."/>
            <person name="Hutchinson M.I."/>
            <person name="Powell A.J."/>
            <person name="Barry K."/>
            <person name="Miller A.N."/>
            <person name="Grigoriev I.V."/>
            <person name="Debuchy R."/>
            <person name="Gladieux P."/>
            <person name="Thoren M.H."/>
            <person name="Johannesson H."/>
        </authorList>
    </citation>
    <scope>NUCLEOTIDE SEQUENCE</scope>
    <source>
        <strain evidence="2">SMH3187-1</strain>
    </source>
</reference>
<evidence type="ECO:0000256" key="1">
    <source>
        <dbReference type="SAM" id="MobiDB-lite"/>
    </source>
</evidence>